<name>A0A3P8BHG2_9TREM</name>
<organism evidence="2 3">
    <name type="scientific">Echinostoma caproni</name>
    <dbReference type="NCBI Taxonomy" id="27848"/>
    <lineage>
        <taxon>Eukaryota</taxon>
        <taxon>Metazoa</taxon>
        <taxon>Spiralia</taxon>
        <taxon>Lophotrochozoa</taxon>
        <taxon>Platyhelminthes</taxon>
        <taxon>Trematoda</taxon>
        <taxon>Digenea</taxon>
        <taxon>Plagiorchiida</taxon>
        <taxon>Echinostomata</taxon>
        <taxon>Echinostomatoidea</taxon>
        <taxon>Echinostomatidae</taxon>
        <taxon>Echinostoma</taxon>
    </lineage>
</organism>
<dbReference type="InterPro" id="IPR053064">
    <property type="entry name" value="Ankyrin-MYND_domain-protein"/>
</dbReference>
<evidence type="ECO:0008006" key="4">
    <source>
        <dbReference type="Google" id="ProtNLM"/>
    </source>
</evidence>
<proteinExistence type="predicted"/>
<dbReference type="PANTHER" id="PTHR15897:SF2">
    <property type="entry name" value="ANKYRIN REPEAT AND MYND DOMAIN-CONTAINING PROTEIN 1"/>
    <property type="match status" value="1"/>
</dbReference>
<dbReference type="InterPro" id="IPR002110">
    <property type="entry name" value="Ankyrin_rpt"/>
</dbReference>
<reference evidence="2 3" key="1">
    <citation type="submission" date="2018-11" db="EMBL/GenBank/DDBJ databases">
        <authorList>
            <consortium name="Pathogen Informatics"/>
        </authorList>
    </citation>
    <scope>NUCLEOTIDE SEQUENCE [LARGE SCALE GENOMIC DNA]</scope>
    <source>
        <strain evidence="2 3">Egypt</strain>
    </source>
</reference>
<feature type="compositionally biased region" description="Polar residues" evidence="1">
    <location>
        <begin position="44"/>
        <end position="56"/>
    </location>
</feature>
<dbReference type="Proteomes" id="UP000272942">
    <property type="component" value="Unassembled WGS sequence"/>
</dbReference>
<dbReference type="Pfam" id="PF00023">
    <property type="entry name" value="Ank"/>
    <property type="match status" value="1"/>
</dbReference>
<dbReference type="Gene3D" id="1.25.40.20">
    <property type="entry name" value="Ankyrin repeat-containing domain"/>
    <property type="match status" value="1"/>
</dbReference>
<dbReference type="OrthoDB" id="48314at2759"/>
<protein>
    <recommendedName>
        <fullName evidence="4">ANK_REP_REGION domain-containing protein</fullName>
    </recommendedName>
</protein>
<feature type="region of interest" description="Disordered" evidence="1">
    <location>
        <begin position="38"/>
        <end position="58"/>
    </location>
</feature>
<dbReference type="InterPro" id="IPR036770">
    <property type="entry name" value="Ankyrin_rpt-contain_sf"/>
</dbReference>
<dbReference type="EMBL" id="UZAN01002277">
    <property type="protein sequence ID" value="VDP25352.1"/>
    <property type="molecule type" value="Genomic_DNA"/>
</dbReference>
<keyword evidence="3" id="KW-1185">Reference proteome</keyword>
<dbReference type="SUPFAM" id="SSF48403">
    <property type="entry name" value="Ankyrin repeat"/>
    <property type="match status" value="1"/>
</dbReference>
<sequence>MRGYPIDSINPNALGAAAAELAQNPYFLNSRSISPATLSEFEKQSTSNRATPTQEQEPGMIAQKATLIAQKTQVSQMIDLLLKRGADPNSANQPLPCLFLPVQFGDVSMVERLLGYGADPNACLRTKETVQKIPLTSVS</sequence>
<evidence type="ECO:0000313" key="2">
    <source>
        <dbReference type="EMBL" id="VDP25352.1"/>
    </source>
</evidence>
<dbReference type="PANTHER" id="PTHR15897">
    <property type="entry name" value="ANKYRIN REPEAT AND MYND DOMAIN PROTEIN 1"/>
    <property type="match status" value="1"/>
</dbReference>
<dbReference type="AlphaFoldDB" id="A0A3P8BHG2"/>
<evidence type="ECO:0000256" key="1">
    <source>
        <dbReference type="SAM" id="MobiDB-lite"/>
    </source>
</evidence>
<gene>
    <name evidence="2" type="ORF">ECPE_LOCUS611</name>
</gene>
<accession>A0A3P8BHG2</accession>
<evidence type="ECO:0000313" key="3">
    <source>
        <dbReference type="Proteomes" id="UP000272942"/>
    </source>
</evidence>